<reference evidence="5 6" key="1">
    <citation type="submission" date="2018-10" db="EMBL/GenBank/DDBJ databases">
        <title>Genome-centric metagenomics revealed C2 chemical producing, CO utilizing Clostridium with novel acetogenic gene cluster.</title>
        <authorList>
            <person name="Kang H."/>
            <person name="Park B."/>
            <person name="Choi I.G."/>
            <person name="Chang I.S."/>
        </authorList>
    </citation>
    <scope>NUCLEOTIDE SEQUENCE [LARGE SCALE GENOMIC DNA]</scope>
    <source>
        <strain evidence="5 6">H21-9</strain>
    </source>
</reference>
<dbReference type="InterPro" id="IPR036390">
    <property type="entry name" value="WH_DNA-bd_sf"/>
</dbReference>
<accession>A0A3M0SVQ9</accession>
<sequence length="233" mass="26672">MMFTPIKSTKVYEHVIVQIENMIMDGTLKRGDKLPSERELVDNFKVSRTSIREALRALQVIGLIDSRQGEGNFIKQSFEDSLFEPLSIIFMLQGGKPEEIMEVRKIIEVKTAAIAAEKINDEQLSNLEKLANAFKTSKDEKDNVELDKQFHYQIAQVTENFLIKNILNSMSFLMDSFLKEARSKILVDEGNLSVLAAQHIKICEAIKNHDAAMASEEMKKHLDFTDKYIRNNM</sequence>
<dbReference type="SMART" id="SM00345">
    <property type="entry name" value="HTH_GNTR"/>
    <property type="match status" value="1"/>
</dbReference>
<protein>
    <submittedName>
        <fullName evidence="5">FadR family transcriptional regulator</fullName>
    </submittedName>
</protein>
<dbReference type="GO" id="GO:0003677">
    <property type="term" value="F:DNA binding"/>
    <property type="evidence" value="ECO:0007669"/>
    <property type="project" value="UniProtKB-KW"/>
</dbReference>
<dbReference type="InterPro" id="IPR011711">
    <property type="entry name" value="GntR_C"/>
</dbReference>
<dbReference type="PRINTS" id="PR00035">
    <property type="entry name" value="HTHGNTR"/>
</dbReference>
<dbReference type="GO" id="GO:0003700">
    <property type="term" value="F:DNA-binding transcription factor activity"/>
    <property type="evidence" value="ECO:0007669"/>
    <property type="project" value="InterPro"/>
</dbReference>
<evidence type="ECO:0000313" key="5">
    <source>
        <dbReference type="EMBL" id="RMD02477.1"/>
    </source>
</evidence>
<keyword evidence="2" id="KW-0238">DNA-binding</keyword>
<dbReference type="Proteomes" id="UP000277999">
    <property type="component" value="Unassembled WGS sequence"/>
</dbReference>
<feature type="domain" description="HTH gntR-type" evidence="4">
    <location>
        <begin position="9"/>
        <end position="77"/>
    </location>
</feature>
<comment type="caution">
    <text evidence="5">The sequence shown here is derived from an EMBL/GenBank/DDBJ whole genome shotgun (WGS) entry which is preliminary data.</text>
</comment>
<dbReference type="CDD" id="cd07377">
    <property type="entry name" value="WHTH_GntR"/>
    <property type="match status" value="1"/>
</dbReference>
<dbReference type="InterPro" id="IPR036388">
    <property type="entry name" value="WH-like_DNA-bd_sf"/>
</dbReference>
<dbReference type="InterPro" id="IPR000524">
    <property type="entry name" value="Tscrpt_reg_HTH_GntR"/>
</dbReference>
<dbReference type="Pfam" id="PF00392">
    <property type="entry name" value="GntR"/>
    <property type="match status" value="1"/>
</dbReference>
<dbReference type="Pfam" id="PF07729">
    <property type="entry name" value="FCD"/>
    <property type="match status" value="1"/>
</dbReference>
<dbReference type="SMART" id="SM00895">
    <property type="entry name" value="FCD"/>
    <property type="match status" value="1"/>
</dbReference>
<dbReference type="SUPFAM" id="SSF48008">
    <property type="entry name" value="GntR ligand-binding domain-like"/>
    <property type="match status" value="1"/>
</dbReference>
<dbReference type="Gene3D" id="1.20.120.530">
    <property type="entry name" value="GntR ligand-binding domain-like"/>
    <property type="match status" value="1"/>
</dbReference>
<evidence type="ECO:0000259" key="4">
    <source>
        <dbReference type="PROSITE" id="PS50949"/>
    </source>
</evidence>
<evidence type="ECO:0000256" key="1">
    <source>
        <dbReference type="ARBA" id="ARBA00023015"/>
    </source>
</evidence>
<dbReference type="EMBL" id="RFAQ01000012">
    <property type="protein sequence ID" value="RMD02477.1"/>
    <property type="molecule type" value="Genomic_DNA"/>
</dbReference>
<dbReference type="PROSITE" id="PS50949">
    <property type="entry name" value="HTH_GNTR"/>
    <property type="match status" value="1"/>
</dbReference>
<dbReference type="Gene3D" id="1.10.10.10">
    <property type="entry name" value="Winged helix-like DNA-binding domain superfamily/Winged helix DNA-binding domain"/>
    <property type="match status" value="1"/>
</dbReference>
<keyword evidence="3" id="KW-0804">Transcription</keyword>
<evidence type="ECO:0000256" key="2">
    <source>
        <dbReference type="ARBA" id="ARBA00023125"/>
    </source>
</evidence>
<dbReference type="SUPFAM" id="SSF46785">
    <property type="entry name" value="Winged helix' DNA-binding domain"/>
    <property type="match status" value="1"/>
</dbReference>
<proteinExistence type="predicted"/>
<dbReference type="PANTHER" id="PTHR43537:SF43">
    <property type="entry name" value="GNTR-FAMILY TRANSCRIPTIONAL REGULATOR"/>
    <property type="match status" value="1"/>
</dbReference>
<gene>
    <name evidence="5" type="ORF">D9O40_06045</name>
</gene>
<keyword evidence="1" id="KW-0805">Transcription regulation</keyword>
<dbReference type="AlphaFoldDB" id="A0A3M0SVQ9"/>
<organism evidence="5 6">
    <name type="scientific">Clostridium autoethanogenum</name>
    <dbReference type="NCBI Taxonomy" id="84023"/>
    <lineage>
        <taxon>Bacteria</taxon>
        <taxon>Bacillati</taxon>
        <taxon>Bacillota</taxon>
        <taxon>Clostridia</taxon>
        <taxon>Eubacteriales</taxon>
        <taxon>Clostridiaceae</taxon>
        <taxon>Clostridium</taxon>
    </lineage>
</organism>
<dbReference type="InterPro" id="IPR008920">
    <property type="entry name" value="TF_FadR/GntR_C"/>
</dbReference>
<name>A0A3M0SVQ9_9CLOT</name>
<evidence type="ECO:0000256" key="3">
    <source>
        <dbReference type="ARBA" id="ARBA00023163"/>
    </source>
</evidence>
<dbReference type="PANTHER" id="PTHR43537">
    <property type="entry name" value="TRANSCRIPTIONAL REGULATOR, GNTR FAMILY"/>
    <property type="match status" value="1"/>
</dbReference>
<evidence type="ECO:0000313" key="6">
    <source>
        <dbReference type="Proteomes" id="UP000277999"/>
    </source>
</evidence>